<evidence type="ECO:0000256" key="3">
    <source>
        <dbReference type="ARBA" id="ARBA00023125"/>
    </source>
</evidence>
<evidence type="ECO:0000256" key="4">
    <source>
        <dbReference type="ARBA" id="ARBA00023163"/>
    </source>
</evidence>
<accession>A0A1H3LI80</accession>
<keyword evidence="3" id="KW-0238">DNA-binding</keyword>
<dbReference type="Pfam" id="PF03466">
    <property type="entry name" value="LysR_substrate"/>
    <property type="match status" value="1"/>
</dbReference>
<keyword evidence="2" id="KW-0805">Transcription regulation</keyword>
<organism evidence="6 7">
    <name type="scientific">Jannaschia faecimaris</name>
    <dbReference type="NCBI Taxonomy" id="1244108"/>
    <lineage>
        <taxon>Bacteria</taxon>
        <taxon>Pseudomonadati</taxon>
        <taxon>Pseudomonadota</taxon>
        <taxon>Alphaproteobacteria</taxon>
        <taxon>Rhodobacterales</taxon>
        <taxon>Roseobacteraceae</taxon>
        <taxon>Jannaschia</taxon>
    </lineage>
</organism>
<dbReference type="Pfam" id="PF00126">
    <property type="entry name" value="HTH_1"/>
    <property type="match status" value="1"/>
</dbReference>
<dbReference type="InterPro" id="IPR000847">
    <property type="entry name" value="LysR_HTH_N"/>
</dbReference>
<dbReference type="SUPFAM" id="SSF46785">
    <property type="entry name" value="Winged helix' DNA-binding domain"/>
    <property type="match status" value="1"/>
</dbReference>
<dbReference type="PANTHER" id="PTHR30579:SF7">
    <property type="entry name" value="HTH-TYPE TRANSCRIPTIONAL REGULATOR LRHA-RELATED"/>
    <property type="match status" value="1"/>
</dbReference>
<dbReference type="GO" id="GO:0003677">
    <property type="term" value="F:DNA binding"/>
    <property type="evidence" value="ECO:0007669"/>
    <property type="project" value="UniProtKB-KW"/>
</dbReference>
<proteinExistence type="inferred from homology"/>
<protein>
    <submittedName>
        <fullName evidence="6">Transcriptional regulator, LysR family</fullName>
    </submittedName>
</protein>
<evidence type="ECO:0000313" key="6">
    <source>
        <dbReference type="EMBL" id="SDY64162.1"/>
    </source>
</evidence>
<dbReference type="InterPro" id="IPR036388">
    <property type="entry name" value="WH-like_DNA-bd_sf"/>
</dbReference>
<evidence type="ECO:0000256" key="1">
    <source>
        <dbReference type="ARBA" id="ARBA00009437"/>
    </source>
</evidence>
<evidence type="ECO:0000313" key="7">
    <source>
        <dbReference type="Proteomes" id="UP000198914"/>
    </source>
</evidence>
<dbReference type="OrthoDB" id="8097684at2"/>
<comment type="similarity">
    <text evidence="1">Belongs to the LysR transcriptional regulatory family.</text>
</comment>
<dbReference type="InterPro" id="IPR005119">
    <property type="entry name" value="LysR_subst-bd"/>
</dbReference>
<dbReference type="PRINTS" id="PR00039">
    <property type="entry name" value="HTHLYSR"/>
</dbReference>
<dbReference type="STRING" id="1244108.SAMN05444004_102216"/>
<dbReference type="AlphaFoldDB" id="A0A1H3LI80"/>
<dbReference type="Proteomes" id="UP000198914">
    <property type="component" value="Unassembled WGS sequence"/>
</dbReference>
<gene>
    <name evidence="6" type="ORF">SAMN05444004_102216</name>
</gene>
<dbReference type="Gene3D" id="3.40.190.10">
    <property type="entry name" value="Periplasmic binding protein-like II"/>
    <property type="match status" value="2"/>
</dbReference>
<keyword evidence="4" id="KW-0804">Transcription</keyword>
<sequence length="296" mass="31891">MVRNIDTTALRAFATVVAAGGVTRAAALLHLTQSAVSMQVKRLEEALDVQLLDRTGRGVTLTPQGELVLAYARRMLMLNDELLDRMRESAPAGEIRLGVPHDIVPRCIPAILRAFAADYPRVTITLISGATRMLKEMYAEGACDVILTTEAAPDAGGQEIVRLPLIWVGAEGGTMWQQRPLRLAFSQNCIFRAAAQDALDRADIPWAMALTADSDRAVDATVSADLACHVLIDGFDMMDLAPVPHGGSLPNLGELGISLYSAPGAPDPARARLLEIIRDTYSSLRSERKRPVLVSG</sequence>
<name>A0A1H3LI80_9RHOB</name>
<dbReference type="InterPro" id="IPR036390">
    <property type="entry name" value="WH_DNA-bd_sf"/>
</dbReference>
<evidence type="ECO:0000259" key="5">
    <source>
        <dbReference type="PROSITE" id="PS50931"/>
    </source>
</evidence>
<reference evidence="7" key="1">
    <citation type="submission" date="2016-10" db="EMBL/GenBank/DDBJ databases">
        <authorList>
            <person name="Varghese N."/>
            <person name="Submissions S."/>
        </authorList>
    </citation>
    <scope>NUCLEOTIDE SEQUENCE [LARGE SCALE GENOMIC DNA]</scope>
    <source>
        <strain evidence="7">DSM 100420</strain>
    </source>
</reference>
<dbReference type="PROSITE" id="PS50931">
    <property type="entry name" value="HTH_LYSR"/>
    <property type="match status" value="1"/>
</dbReference>
<dbReference type="FunFam" id="1.10.10.10:FF:000001">
    <property type="entry name" value="LysR family transcriptional regulator"/>
    <property type="match status" value="1"/>
</dbReference>
<dbReference type="SUPFAM" id="SSF53850">
    <property type="entry name" value="Periplasmic binding protein-like II"/>
    <property type="match status" value="1"/>
</dbReference>
<dbReference type="PANTHER" id="PTHR30579">
    <property type="entry name" value="TRANSCRIPTIONAL REGULATOR"/>
    <property type="match status" value="1"/>
</dbReference>
<dbReference type="EMBL" id="FNPX01000002">
    <property type="protein sequence ID" value="SDY64162.1"/>
    <property type="molecule type" value="Genomic_DNA"/>
</dbReference>
<evidence type="ECO:0000256" key="2">
    <source>
        <dbReference type="ARBA" id="ARBA00023015"/>
    </source>
</evidence>
<feature type="domain" description="HTH lysR-type" evidence="5">
    <location>
        <begin position="5"/>
        <end position="62"/>
    </location>
</feature>
<keyword evidence="7" id="KW-1185">Reference proteome</keyword>
<dbReference type="RefSeq" id="WP_092642651.1">
    <property type="nucleotide sequence ID" value="NZ_FNPX01000002.1"/>
</dbReference>
<dbReference type="Gene3D" id="1.10.10.10">
    <property type="entry name" value="Winged helix-like DNA-binding domain superfamily/Winged helix DNA-binding domain"/>
    <property type="match status" value="1"/>
</dbReference>
<dbReference type="GO" id="GO:0003700">
    <property type="term" value="F:DNA-binding transcription factor activity"/>
    <property type="evidence" value="ECO:0007669"/>
    <property type="project" value="InterPro"/>
</dbReference>
<dbReference type="InterPro" id="IPR050176">
    <property type="entry name" value="LTTR"/>
</dbReference>